<comment type="catalytic activity">
    <reaction evidence="1">
        <text>ATP + protein L-histidine = ADP + protein N-phospho-L-histidine.</text>
        <dbReference type="EC" id="2.7.13.3"/>
    </reaction>
</comment>
<keyword evidence="4" id="KW-0808">Transferase</keyword>
<feature type="coiled-coil region" evidence="7">
    <location>
        <begin position="400"/>
        <end position="441"/>
    </location>
</feature>
<dbReference type="Gene3D" id="1.10.287.130">
    <property type="match status" value="1"/>
</dbReference>
<dbReference type="SUPFAM" id="SSF47384">
    <property type="entry name" value="Homodimeric domain of signal transducing histidine kinase"/>
    <property type="match status" value="1"/>
</dbReference>
<feature type="domain" description="Histidine kinase" evidence="8">
    <location>
        <begin position="448"/>
        <end position="663"/>
    </location>
</feature>
<dbReference type="EMBL" id="FZNS01000007">
    <property type="protein sequence ID" value="SNR80992.1"/>
    <property type="molecule type" value="Genomic_DNA"/>
</dbReference>
<accession>A0A238ZD36</accession>
<evidence type="ECO:0000256" key="4">
    <source>
        <dbReference type="ARBA" id="ARBA00022679"/>
    </source>
</evidence>
<sequence length="663" mass="74435">MRKSKEKEKAARVAAAHAAQAALNQERATFYQVFAMTPAAICIQRGPEHLFAYANDAYLQFFPGREIVGKTAAEAIPEIVDSGVLALLDHVYQTGETYYGTELPLQIKQPDGSFRQMYFTFTYQAFHENGEIAGISTFAYNVAEQVLARQQQEDQQQQLQELFLQAPAPIVILDGPEWVFQLVNPAYQRNFPGRELVGKPLLQALPELVGTPIPKLLTWVYQTGEPVTMEELPLWMARYEGQALEEMYWSFTCQARRNAQGDIDGVRIFAHDITEQVRTRRQVEASTQQLRLITDSLPVLISYVDRERRYQFANEAYRNWFRQDPAQLLGKPVWQVIGETAYAAVVNYQDRVLAGERLAFETRMPYRKDFVRHIHTDYIPDVRAGQVEGFYALVTDVTEQVLAREQVQALNEELAVANEELQATNAELHQANAQLTRTNVDLDTFIYTASHDLKAPIANIEAILLALRTQLAPEVQNEAIIAQLLHLLGNTVSRFKRTIAQLTDITKLQLVHAGPVEWVHLATLVEEVCQDLAPALHEAQTELTVTIPANLVVSFSPANLRSIIYNLLSNAVKYRAPNRASLVQVQASQIAQTIILTVQDNGLGLSELQQRQLFGLFQRLHTHVEGTGVGLYIVKRLVENAGGTITVQSQPDAGATFTVTFPA</sequence>
<evidence type="ECO:0000256" key="7">
    <source>
        <dbReference type="SAM" id="Coils"/>
    </source>
</evidence>
<evidence type="ECO:0000256" key="5">
    <source>
        <dbReference type="ARBA" id="ARBA00022777"/>
    </source>
</evidence>
<dbReference type="SUPFAM" id="SSF55874">
    <property type="entry name" value="ATPase domain of HSP90 chaperone/DNA topoisomerase II/histidine kinase"/>
    <property type="match status" value="1"/>
</dbReference>
<dbReference type="InterPro" id="IPR013656">
    <property type="entry name" value="PAS_4"/>
</dbReference>
<reference evidence="10" key="1">
    <citation type="submission" date="2017-06" db="EMBL/GenBank/DDBJ databases">
        <authorList>
            <person name="Varghese N."/>
            <person name="Submissions S."/>
        </authorList>
    </citation>
    <scope>NUCLEOTIDE SEQUENCE [LARGE SCALE GENOMIC DNA]</scope>
    <source>
        <strain evidence="10">DSM 28041</strain>
    </source>
</reference>
<dbReference type="InterPro" id="IPR036890">
    <property type="entry name" value="HATPase_C_sf"/>
</dbReference>
<dbReference type="Proteomes" id="UP000198310">
    <property type="component" value="Unassembled WGS sequence"/>
</dbReference>
<dbReference type="PROSITE" id="PS50109">
    <property type="entry name" value="HIS_KIN"/>
    <property type="match status" value="1"/>
</dbReference>
<keyword evidence="6" id="KW-0472">Membrane</keyword>
<dbReference type="PANTHER" id="PTHR42878">
    <property type="entry name" value="TWO-COMPONENT HISTIDINE KINASE"/>
    <property type="match status" value="1"/>
</dbReference>
<proteinExistence type="predicted"/>
<dbReference type="InterPro" id="IPR005467">
    <property type="entry name" value="His_kinase_dom"/>
</dbReference>
<evidence type="ECO:0000313" key="9">
    <source>
        <dbReference type="EMBL" id="SNR80992.1"/>
    </source>
</evidence>
<dbReference type="CDD" id="cd00130">
    <property type="entry name" value="PAS"/>
    <property type="match status" value="1"/>
</dbReference>
<evidence type="ECO:0000256" key="3">
    <source>
        <dbReference type="ARBA" id="ARBA00022553"/>
    </source>
</evidence>
<evidence type="ECO:0000256" key="6">
    <source>
        <dbReference type="ARBA" id="ARBA00023136"/>
    </source>
</evidence>
<dbReference type="InterPro" id="IPR004358">
    <property type="entry name" value="Sig_transdc_His_kin-like_C"/>
</dbReference>
<dbReference type="CDD" id="cd00082">
    <property type="entry name" value="HisKA"/>
    <property type="match status" value="1"/>
</dbReference>
<dbReference type="Gene3D" id="3.30.450.20">
    <property type="entry name" value="PAS domain"/>
    <property type="match status" value="3"/>
</dbReference>
<dbReference type="EC" id="2.7.13.3" evidence="2"/>
<organism evidence="9 10">
    <name type="scientific">Hymenobacter mucosus</name>
    <dbReference type="NCBI Taxonomy" id="1411120"/>
    <lineage>
        <taxon>Bacteria</taxon>
        <taxon>Pseudomonadati</taxon>
        <taxon>Bacteroidota</taxon>
        <taxon>Cytophagia</taxon>
        <taxon>Cytophagales</taxon>
        <taxon>Hymenobacteraceae</taxon>
        <taxon>Hymenobacter</taxon>
    </lineage>
</organism>
<dbReference type="GO" id="GO:0000156">
    <property type="term" value="F:phosphorelay response regulator activity"/>
    <property type="evidence" value="ECO:0007669"/>
    <property type="project" value="TreeGrafter"/>
</dbReference>
<dbReference type="InterPro" id="IPR000014">
    <property type="entry name" value="PAS"/>
</dbReference>
<dbReference type="SMART" id="SM00091">
    <property type="entry name" value="PAS"/>
    <property type="match status" value="3"/>
</dbReference>
<evidence type="ECO:0000313" key="10">
    <source>
        <dbReference type="Proteomes" id="UP000198310"/>
    </source>
</evidence>
<dbReference type="InterPro" id="IPR036097">
    <property type="entry name" value="HisK_dim/P_sf"/>
</dbReference>
<dbReference type="GO" id="GO:0016020">
    <property type="term" value="C:membrane"/>
    <property type="evidence" value="ECO:0007669"/>
    <property type="project" value="UniProtKB-SubCell"/>
</dbReference>
<keyword evidence="7" id="KW-0175">Coiled coil</keyword>
<dbReference type="GO" id="GO:0000155">
    <property type="term" value="F:phosphorelay sensor kinase activity"/>
    <property type="evidence" value="ECO:0007669"/>
    <property type="project" value="InterPro"/>
</dbReference>
<dbReference type="Pfam" id="PF02518">
    <property type="entry name" value="HATPase_c"/>
    <property type="match status" value="1"/>
</dbReference>
<dbReference type="AlphaFoldDB" id="A0A238ZD36"/>
<dbReference type="PRINTS" id="PR00344">
    <property type="entry name" value="BCTRLSENSOR"/>
</dbReference>
<evidence type="ECO:0000256" key="2">
    <source>
        <dbReference type="ARBA" id="ARBA00012438"/>
    </source>
</evidence>
<dbReference type="PANTHER" id="PTHR42878:SF15">
    <property type="entry name" value="BACTERIOPHYTOCHROME"/>
    <property type="match status" value="1"/>
</dbReference>
<dbReference type="InterPro" id="IPR050351">
    <property type="entry name" value="BphY/WalK/GraS-like"/>
</dbReference>
<dbReference type="SMART" id="SM00387">
    <property type="entry name" value="HATPase_c"/>
    <property type="match status" value="1"/>
</dbReference>
<dbReference type="Pfam" id="PF08448">
    <property type="entry name" value="PAS_4"/>
    <property type="match status" value="3"/>
</dbReference>
<keyword evidence="3" id="KW-0597">Phosphoprotein</keyword>
<dbReference type="InterPro" id="IPR003661">
    <property type="entry name" value="HisK_dim/P_dom"/>
</dbReference>
<dbReference type="FunFam" id="3.30.565.10:FF:000006">
    <property type="entry name" value="Sensor histidine kinase WalK"/>
    <property type="match status" value="1"/>
</dbReference>
<name>A0A238ZD36_9BACT</name>
<evidence type="ECO:0000259" key="8">
    <source>
        <dbReference type="PROSITE" id="PS50109"/>
    </source>
</evidence>
<dbReference type="GO" id="GO:0007234">
    <property type="term" value="P:osmosensory signaling via phosphorelay pathway"/>
    <property type="evidence" value="ECO:0007669"/>
    <property type="project" value="TreeGrafter"/>
</dbReference>
<dbReference type="Gene3D" id="3.30.565.10">
    <property type="entry name" value="Histidine kinase-like ATPase, C-terminal domain"/>
    <property type="match status" value="1"/>
</dbReference>
<protein>
    <recommendedName>
        <fullName evidence="2">histidine kinase</fullName>
        <ecNumber evidence="2">2.7.13.3</ecNumber>
    </recommendedName>
</protein>
<dbReference type="SUPFAM" id="SSF55785">
    <property type="entry name" value="PYP-like sensor domain (PAS domain)"/>
    <property type="match status" value="3"/>
</dbReference>
<dbReference type="RefSeq" id="WP_089333470.1">
    <property type="nucleotide sequence ID" value="NZ_FZNS01000007.1"/>
</dbReference>
<evidence type="ECO:0000256" key="1">
    <source>
        <dbReference type="ARBA" id="ARBA00000085"/>
    </source>
</evidence>
<keyword evidence="10" id="KW-1185">Reference proteome</keyword>
<dbReference type="InterPro" id="IPR035965">
    <property type="entry name" value="PAS-like_dom_sf"/>
</dbReference>
<dbReference type="GO" id="GO:0030295">
    <property type="term" value="F:protein kinase activator activity"/>
    <property type="evidence" value="ECO:0007669"/>
    <property type="project" value="TreeGrafter"/>
</dbReference>
<dbReference type="InterPro" id="IPR003594">
    <property type="entry name" value="HATPase_dom"/>
</dbReference>
<dbReference type="NCBIfam" id="TIGR00229">
    <property type="entry name" value="sensory_box"/>
    <property type="match status" value="1"/>
</dbReference>
<gene>
    <name evidence="9" type="ORF">SAMN06269173_107108</name>
</gene>
<keyword evidence="5" id="KW-0418">Kinase</keyword>